<evidence type="ECO:0008006" key="4">
    <source>
        <dbReference type="Google" id="ProtNLM"/>
    </source>
</evidence>
<dbReference type="EnsemblPlants" id="OPUNC06G13680.1">
    <property type="protein sequence ID" value="OPUNC06G13680.1"/>
    <property type="gene ID" value="OPUNC06G13680"/>
</dbReference>
<name>A0A0E0LBK6_ORYPU</name>
<protein>
    <recommendedName>
        <fullName evidence="4">Pectinesterase inhibitor domain-containing protein</fullName>
    </recommendedName>
</protein>
<evidence type="ECO:0000313" key="3">
    <source>
        <dbReference type="Proteomes" id="UP000026962"/>
    </source>
</evidence>
<evidence type="ECO:0000313" key="2">
    <source>
        <dbReference type="EnsemblPlants" id="OPUNC06G13680.1"/>
    </source>
</evidence>
<keyword evidence="1" id="KW-0175">Coiled coil</keyword>
<organism evidence="2">
    <name type="scientific">Oryza punctata</name>
    <name type="common">Red rice</name>
    <dbReference type="NCBI Taxonomy" id="4537"/>
    <lineage>
        <taxon>Eukaryota</taxon>
        <taxon>Viridiplantae</taxon>
        <taxon>Streptophyta</taxon>
        <taxon>Embryophyta</taxon>
        <taxon>Tracheophyta</taxon>
        <taxon>Spermatophyta</taxon>
        <taxon>Magnoliopsida</taxon>
        <taxon>Liliopsida</taxon>
        <taxon>Poales</taxon>
        <taxon>Poaceae</taxon>
        <taxon>BOP clade</taxon>
        <taxon>Oryzoideae</taxon>
        <taxon>Oryzeae</taxon>
        <taxon>Oryzinae</taxon>
        <taxon>Oryza</taxon>
    </lineage>
</organism>
<reference evidence="2" key="2">
    <citation type="submission" date="2018-05" db="EMBL/GenBank/DDBJ databases">
        <title>OpunRS2 (Oryza punctata Reference Sequence Version 2).</title>
        <authorList>
            <person name="Zhang J."/>
            <person name="Kudrna D."/>
            <person name="Lee S."/>
            <person name="Talag J."/>
            <person name="Welchert J."/>
            <person name="Wing R.A."/>
        </authorList>
    </citation>
    <scope>NUCLEOTIDE SEQUENCE [LARGE SCALE GENOMIC DNA]</scope>
</reference>
<dbReference type="HOGENOM" id="CLU_184045_0_0_1"/>
<evidence type="ECO:0000256" key="1">
    <source>
        <dbReference type="SAM" id="Coils"/>
    </source>
</evidence>
<sequence length="91" mass="9794">MEDLHQEANRAEAKSQRLAREVARATESAKTACRTLRLALTDMGAKARGVPGENASALEFCKWTQQAGCAVSDCATAYGAPMADKSFEEDK</sequence>
<keyword evidence="3" id="KW-1185">Reference proteome</keyword>
<proteinExistence type="predicted"/>
<feature type="coiled-coil region" evidence="1">
    <location>
        <begin position="1"/>
        <end position="28"/>
    </location>
</feature>
<dbReference type="Gramene" id="OPUNC06G13680.1">
    <property type="protein sequence ID" value="OPUNC06G13680.1"/>
    <property type="gene ID" value="OPUNC06G13680"/>
</dbReference>
<dbReference type="AlphaFoldDB" id="A0A0E0LBK6"/>
<dbReference type="Proteomes" id="UP000026962">
    <property type="component" value="Chromosome 6"/>
</dbReference>
<accession>A0A0E0LBK6</accession>
<reference evidence="2" key="1">
    <citation type="submission" date="2015-04" db="UniProtKB">
        <authorList>
            <consortium name="EnsemblPlants"/>
        </authorList>
    </citation>
    <scope>IDENTIFICATION</scope>
</reference>